<gene>
    <name evidence="1" type="ORF">IFDJLNFL_5649</name>
    <name evidence="2" type="ORF">MTDSW087_05855</name>
</gene>
<reference evidence="1" key="2">
    <citation type="journal article" date="2021" name="Front. Microbiol.">
        <title>Comprehensive Comparative Genomics and Phenotyping of Methylobacterium Species.</title>
        <authorList>
            <person name="Alessa O."/>
            <person name="Ogura Y."/>
            <person name="Fujitani Y."/>
            <person name="Takami H."/>
            <person name="Hayashi T."/>
            <person name="Sahin N."/>
            <person name="Tani A."/>
        </authorList>
    </citation>
    <scope>NUCLEOTIDE SEQUENCE</scope>
    <source>
        <strain evidence="1">DSM 22415</strain>
    </source>
</reference>
<dbReference type="Proteomes" id="UP000401717">
    <property type="component" value="Unassembled WGS sequence"/>
</dbReference>
<dbReference type="InterPro" id="IPR038573">
    <property type="entry name" value="BrnT_sf"/>
</dbReference>
<proteinExistence type="predicted"/>
<sequence>MDFEWDDAKDETTRADRGFGFADAAGIFLGRTVEWQDERRDYGEVRMVSVGEFDGDFFTIVYTDRTDAEGAPVRRLISARLANRKERKLWRA</sequence>
<reference evidence="1" key="3">
    <citation type="submission" date="2021-08" db="EMBL/GenBank/DDBJ databases">
        <authorList>
            <person name="Tani A."/>
            <person name="Ola A."/>
            <person name="Ogura Y."/>
            <person name="Katsura K."/>
            <person name="Hayashi T."/>
        </authorList>
    </citation>
    <scope>NUCLEOTIDE SEQUENCE</scope>
    <source>
        <strain evidence="1">DSM 22415</strain>
    </source>
</reference>
<dbReference type="Gene3D" id="3.10.450.530">
    <property type="entry name" value="Ribonuclease toxin, BrnT, of type II toxin-antitoxin system"/>
    <property type="match status" value="1"/>
</dbReference>
<evidence type="ECO:0008006" key="5">
    <source>
        <dbReference type="Google" id="ProtNLM"/>
    </source>
</evidence>
<evidence type="ECO:0000313" key="2">
    <source>
        <dbReference type="EMBL" id="VUF16104.1"/>
    </source>
</evidence>
<accession>A0A564G7Z9</accession>
<evidence type="ECO:0000313" key="1">
    <source>
        <dbReference type="EMBL" id="GJD59718.1"/>
    </source>
</evidence>
<dbReference type="Pfam" id="PF04365">
    <property type="entry name" value="BrnT_toxin"/>
    <property type="match status" value="1"/>
</dbReference>
<reference evidence="2 3" key="1">
    <citation type="submission" date="2019-06" db="EMBL/GenBank/DDBJ databases">
        <authorList>
            <person name="Rodrigo-Torres L."/>
            <person name="Arahal R. D."/>
            <person name="Lucena T."/>
        </authorList>
    </citation>
    <scope>NUCLEOTIDE SEQUENCE [LARGE SCALE GENOMIC DNA]</scope>
    <source>
        <strain evidence="2 3">SW08-7</strain>
    </source>
</reference>
<dbReference type="Proteomes" id="UP001055303">
    <property type="component" value="Unassembled WGS sequence"/>
</dbReference>
<dbReference type="EMBL" id="CABFVH010000096">
    <property type="protein sequence ID" value="VUF16104.1"/>
    <property type="molecule type" value="Genomic_DNA"/>
</dbReference>
<protein>
    <recommendedName>
        <fullName evidence="5">BrnT family toxin</fullName>
    </recommendedName>
</protein>
<evidence type="ECO:0000313" key="4">
    <source>
        <dbReference type="Proteomes" id="UP001055303"/>
    </source>
</evidence>
<dbReference type="OrthoDB" id="839663at2"/>
<evidence type="ECO:0000313" key="3">
    <source>
        <dbReference type="Proteomes" id="UP000401717"/>
    </source>
</evidence>
<name>A0A564G7Z9_9HYPH</name>
<organism evidence="2 3">
    <name type="scientific">Methylobacterium dankookense</name>
    <dbReference type="NCBI Taxonomy" id="560405"/>
    <lineage>
        <taxon>Bacteria</taxon>
        <taxon>Pseudomonadati</taxon>
        <taxon>Pseudomonadota</taxon>
        <taxon>Alphaproteobacteria</taxon>
        <taxon>Hyphomicrobiales</taxon>
        <taxon>Methylobacteriaceae</taxon>
        <taxon>Methylobacterium</taxon>
    </lineage>
</organism>
<dbReference type="EMBL" id="BPQI01000245">
    <property type="protein sequence ID" value="GJD59718.1"/>
    <property type="molecule type" value="Genomic_DNA"/>
</dbReference>
<dbReference type="AlphaFoldDB" id="A0A564G7Z9"/>
<dbReference type="RefSeq" id="WP_144769295.1">
    <property type="nucleotide sequence ID" value="NZ_BPQI01000245.1"/>
</dbReference>
<keyword evidence="4" id="KW-1185">Reference proteome</keyword>
<dbReference type="InterPro" id="IPR007460">
    <property type="entry name" value="BrnT_toxin"/>
</dbReference>